<organism evidence="10 11">
    <name type="scientific">Paratissierella segnis</name>
    <dbReference type="NCBI Taxonomy" id="2763679"/>
    <lineage>
        <taxon>Bacteria</taxon>
        <taxon>Bacillati</taxon>
        <taxon>Bacillota</taxon>
        <taxon>Tissierellia</taxon>
        <taxon>Tissierellales</taxon>
        <taxon>Tissierellaceae</taxon>
        <taxon>Paratissierella</taxon>
    </lineage>
</organism>
<comment type="subcellular location">
    <subcellularLocation>
        <location evidence="1">Cell membrane</location>
        <topology evidence="1">Multi-pass membrane protein</topology>
    </subcellularLocation>
</comment>
<dbReference type="PANTHER" id="PTHR43568">
    <property type="entry name" value="P PROTEIN"/>
    <property type="match status" value="1"/>
</dbReference>
<keyword evidence="5 8" id="KW-0812">Transmembrane</keyword>
<dbReference type="EMBL" id="JACRTG010000016">
    <property type="protein sequence ID" value="MBC8587672.1"/>
    <property type="molecule type" value="Genomic_DNA"/>
</dbReference>
<dbReference type="RefSeq" id="WP_262429126.1">
    <property type="nucleotide sequence ID" value="NZ_JACRTG010000016.1"/>
</dbReference>
<feature type="transmembrane region" description="Helical" evidence="8">
    <location>
        <begin position="312"/>
        <end position="330"/>
    </location>
</feature>
<accession>A0A926EUD5</accession>
<evidence type="ECO:0000256" key="2">
    <source>
        <dbReference type="ARBA" id="ARBA00009843"/>
    </source>
</evidence>
<evidence type="ECO:0000256" key="3">
    <source>
        <dbReference type="ARBA" id="ARBA00022448"/>
    </source>
</evidence>
<comment type="similarity">
    <text evidence="2">Belongs to the CitM (TC 2.A.11) transporter family.</text>
</comment>
<gene>
    <name evidence="10" type="ORF">H8707_05390</name>
</gene>
<evidence type="ECO:0000313" key="11">
    <source>
        <dbReference type="Proteomes" id="UP000601171"/>
    </source>
</evidence>
<feature type="transmembrane region" description="Helical" evidence="8">
    <location>
        <begin position="177"/>
        <end position="196"/>
    </location>
</feature>
<feature type="transmembrane region" description="Helical" evidence="8">
    <location>
        <begin position="217"/>
        <end position="234"/>
    </location>
</feature>
<dbReference type="InterPro" id="IPR000802">
    <property type="entry name" value="Arsenical_pump_ArsB"/>
</dbReference>
<proteinExistence type="inferred from homology"/>
<sequence>MKTLAVIIFLLTYILLIALPNYRAYIALLSALIFVFTGILPMNKVFSTVDWNVILMIAGTMGIVSLFIESKMPALLADIILEKMPNVKWAIISLSLFAGIISAFVDNVATVLMVAPVALDIAKKLKISPVNSIIAIAVASNLQGAATLVGDTTSILLGGFANLNFLDFFFFKGKPGLFWVVQAGALASTFVLMYLFRGEKQPINKTERTKVHDYFPSFLLILMIVLLIVASFLPNMPSTINGIICVALFIVGIVKDIFTRKNTTVALNAVKEIDYFTILLLTGLFIVIGGITEAGVINDISKLFVKLSKDNLFVIYTLIVWASVLFSAFIDNIPYVATMLPVTASIASLLNIDPYILYFGLLTGATLGGNMTPIGASANIAALGILRKDGYEVSAKQFMKIGVPFTLAAVTVGYVMIWLIWA</sequence>
<feature type="transmembrane region" description="Helical" evidence="8">
    <location>
        <begin position="26"/>
        <end position="42"/>
    </location>
</feature>
<evidence type="ECO:0000313" key="10">
    <source>
        <dbReference type="EMBL" id="MBC8587672.1"/>
    </source>
</evidence>
<evidence type="ECO:0000256" key="4">
    <source>
        <dbReference type="ARBA" id="ARBA00022475"/>
    </source>
</evidence>
<protein>
    <submittedName>
        <fullName evidence="10">TRAP transporter large permease subunit</fullName>
    </submittedName>
</protein>
<feature type="transmembrane region" description="Helical" evidence="8">
    <location>
        <begin position="49"/>
        <end position="68"/>
    </location>
</feature>
<dbReference type="GO" id="GO:0015105">
    <property type="term" value="F:arsenite transmembrane transporter activity"/>
    <property type="evidence" value="ECO:0007669"/>
    <property type="project" value="InterPro"/>
</dbReference>
<evidence type="ECO:0000259" key="9">
    <source>
        <dbReference type="Pfam" id="PF03600"/>
    </source>
</evidence>
<feature type="transmembrane region" description="Helical" evidence="8">
    <location>
        <begin position="88"/>
        <end position="121"/>
    </location>
</feature>
<comment type="caution">
    <text evidence="10">The sequence shown here is derived from an EMBL/GenBank/DDBJ whole genome shotgun (WGS) entry which is preliminary data.</text>
</comment>
<feature type="transmembrane region" description="Helical" evidence="8">
    <location>
        <begin position="342"/>
        <end position="361"/>
    </location>
</feature>
<dbReference type="AlphaFoldDB" id="A0A926EUD5"/>
<keyword evidence="6 8" id="KW-1133">Transmembrane helix</keyword>
<evidence type="ECO:0000256" key="6">
    <source>
        <dbReference type="ARBA" id="ARBA00022989"/>
    </source>
</evidence>
<evidence type="ECO:0000256" key="1">
    <source>
        <dbReference type="ARBA" id="ARBA00004651"/>
    </source>
</evidence>
<feature type="transmembrane region" description="Helical" evidence="8">
    <location>
        <begin position="367"/>
        <end position="386"/>
    </location>
</feature>
<keyword evidence="7 8" id="KW-0472">Membrane</keyword>
<feature type="domain" description="Citrate transporter-like" evidence="9">
    <location>
        <begin position="13"/>
        <end position="362"/>
    </location>
</feature>
<dbReference type="PANTHER" id="PTHR43568:SF1">
    <property type="entry name" value="P PROTEIN"/>
    <property type="match status" value="1"/>
</dbReference>
<name>A0A926EUD5_9FIRM</name>
<reference evidence="10" key="1">
    <citation type="submission" date="2020-08" db="EMBL/GenBank/DDBJ databases">
        <title>Genome public.</title>
        <authorList>
            <person name="Liu C."/>
            <person name="Sun Q."/>
        </authorList>
    </citation>
    <scope>NUCLEOTIDE SEQUENCE</scope>
    <source>
        <strain evidence="10">BX21</strain>
    </source>
</reference>
<keyword evidence="11" id="KW-1185">Reference proteome</keyword>
<feature type="transmembrane region" description="Helical" evidence="8">
    <location>
        <begin position="273"/>
        <end position="292"/>
    </location>
</feature>
<dbReference type="InterPro" id="IPR004680">
    <property type="entry name" value="Cit_transptr-like_dom"/>
</dbReference>
<keyword evidence="4" id="KW-1003">Cell membrane</keyword>
<evidence type="ECO:0000256" key="5">
    <source>
        <dbReference type="ARBA" id="ARBA00022692"/>
    </source>
</evidence>
<dbReference type="Proteomes" id="UP000601171">
    <property type="component" value="Unassembled WGS sequence"/>
</dbReference>
<feature type="transmembrane region" description="Helical" evidence="8">
    <location>
        <begin position="398"/>
        <end position="421"/>
    </location>
</feature>
<dbReference type="Pfam" id="PF03600">
    <property type="entry name" value="CitMHS"/>
    <property type="match status" value="1"/>
</dbReference>
<dbReference type="InterPro" id="IPR051475">
    <property type="entry name" value="Diverse_Ion_Transporter"/>
</dbReference>
<keyword evidence="3" id="KW-0813">Transport</keyword>
<evidence type="ECO:0000256" key="7">
    <source>
        <dbReference type="ARBA" id="ARBA00023136"/>
    </source>
</evidence>
<feature type="transmembrane region" description="Helical" evidence="8">
    <location>
        <begin position="240"/>
        <end position="258"/>
    </location>
</feature>
<dbReference type="PRINTS" id="PR00758">
    <property type="entry name" value="ARSENICPUMP"/>
</dbReference>
<evidence type="ECO:0000256" key="8">
    <source>
        <dbReference type="SAM" id="Phobius"/>
    </source>
</evidence>
<dbReference type="GO" id="GO:0005886">
    <property type="term" value="C:plasma membrane"/>
    <property type="evidence" value="ECO:0007669"/>
    <property type="project" value="UniProtKB-SubCell"/>
</dbReference>